<keyword evidence="5" id="KW-0812">Transmembrane</keyword>
<evidence type="ECO:0000256" key="1">
    <source>
        <dbReference type="ARBA" id="ARBA00022722"/>
    </source>
</evidence>
<dbReference type="CDD" id="cd06127">
    <property type="entry name" value="DEDDh"/>
    <property type="match status" value="1"/>
</dbReference>
<dbReference type="SMART" id="SM00479">
    <property type="entry name" value="EXOIII"/>
    <property type="match status" value="1"/>
</dbReference>
<dbReference type="Proteomes" id="UP000832041">
    <property type="component" value="Chromosome"/>
</dbReference>
<gene>
    <name evidence="7" type="ORF">FOF52_21510</name>
</gene>
<name>A0ABY4L6C4_THEAE</name>
<dbReference type="PANTHER" id="PTHR30231">
    <property type="entry name" value="DNA POLYMERASE III SUBUNIT EPSILON"/>
    <property type="match status" value="1"/>
</dbReference>
<reference evidence="7 8" key="1">
    <citation type="submission" date="2020-04" db="EMBL/GenBank/DDBJ databases">
        <title>Thermobifida alba genome sequencing and assembly.</title>
        <authorList>
            <person name="Luzics S."/>
            <person name="Horvath B."/>
            <person name="Nagy I."/>
            <person name="Toth A."/>
            <person name="Nagy I."/>
            <person name="Kukolya J."/>
        </authorList>
    </citation>
    <scope>NUCLEOTIDE SEQUENCE [LARGE SCALE GENOMIC DNA]</scope>
    <source>
        <strain evidence="7 8">DSM 43795</strain>
    </source>
</reference>
<evidence type="ECO:0000313" key="8">
    <source>
        <dbReference type="Proteomes" id="UP000832041"/>
    </source>
</evidence>
<keyword evidence="3 7" id="KW-0269">Exonuclease</keyword>
<keyword evidence="5" id="KW-1133">Transmembrane helix</keyword>
<keyword evidence="8" id="KW-1185">Reference proteome</keyword>
<evidence type="ECO:0000256" key="2">
    <source>
        <dbReference type="ARBA" id="ARBA00022801"/>
    </source>
</evidence>
<keyword evidence="2" id="KW-0378">Hydrolase</keyword>
<evidence type="ECO:0000259" key="6">
    <source>
        <dbReference type="SMART" id="SM00479"/>
    </source>
</evidence>
<dbReference type="EMBL" id="CP051627">
    <property type="protein sequence ID" value="UPT23201.1"/>
    <property type="molecule type" value="Genomic_DNA"/>
</dbReference>
<evidence type="ECO:0000256" key="4">
    <source>
        <dbReference type="SAM" id="MobiDB-lite"/>
    </source>
</evidence>
<dbReference type="Pfam" id="PF00929">
    <property type="entry name" value="RNase_T"/>
    <property type="match status" value="1"/>
</dbReference>
<feature type="transmembrane region" description="Helical" evidence="5">
    <location>
        <begin position="374"/>
        <end position="392"/>
    </location>
</feature>
<sequence length="394" mass="42529">MVFHYGRLTRDGGADPRELTFAVLALQTTGLDVDWGARLCEVAVVRMRGDGTVLDEYATLVNPGIPVGNTELHGITDAWMVGVPGFEQIAGDLVSYLGDAVVVGHDLFAAERFLAAEFDLLGIPLTNLPGLCTLTAFRTHLKHPDHRFDSLCRTLTGQWPVAEHHALEDARCLAAMLATLLTTAPQPLGWEGPVSAALPMLACGGDVAPRAAIPRRAAEDDLDALAARLPLMNNAPHPRPDGLANYRMALEQFTADGTVPAEHAERLAMLAARAGLTQHTAREVHREALARLPQRVGATSGGTAGTVAVGVGGHGGTAAPDWRQVWRPRELTPEEYRVQFAEPGDTTPEDLVIDPPEAGSRKELEKPRWEMKTVLFVTVLLVLAVAWQYVVWVV</sequence>
<accession>A0ABY4L6C4</accession>
<keyword evidence="1" id="KW-0540">Nuclease</keyword>
<dbReference type="PANTHER" id="PTHR30231:SF4">
    <property type="entry name" value="PROTEIN NEN2"/>
    <property type="match status" value="1"/>
</dbReference>
<dbReference type="SUPFAM" id="SSF53098">
    <property type="entry name" value="Ribonuclease H-like"/>
    <property type="match status" value="1"/>
</dbReference>
<keyword evidence="5" id="KW-0472">Membrane</keyword>
<dbReference type="InterPro" id="IPR036397">
    <property type="entry name" value="RNaseH_sf"/>
</dbReference>
<dbReference type="Gene3D" id="3.30.420.10">
    <property type="entry name" value="Ribonuclease H-like superfamily/Ribonuclease H"/>
    <property type="match status" value="1"/>
</dbReference>
<feature type="domain" description="Exonuclease" evidence="6">
    <location>
        <begin position="20"/>
        <end position="186"/>
    </location>
</feature>
<organism evidence="7 8">
    <name type="scientific">Thermobifida alba</name>
    <name type="common">Thermomonospora alba</name>
    <dbReference type="NCBI Taxonomy" id="53522"/>
    <lineage>
        <taxon>Bacteria</taxon>
        <taxon>Bacillati</taxon>
        <taxon>Actinomycetota</taxon>
        <taxon>Actinomycetes</taxon>
        <taxon>Streptosporangiales</taxon>
        <taxon>Nocardiopsidaceae</taxon>
        <taxon>Thermobifida</taxon>
    </lineage>
</organism>
<evidence type="ECO:0000256" key="3">
    <source>
        <dbReference type="ARBA" id="ARBA00022839"/>
    </source>
</evidence>
<dbReference type="InterPro" id="IPR013520">
    <property type="entry name" value="Ribonucl_H"/>
</dbReference>
<evidence type="ECO:0000313" key="7">
    <source>
        <dbReference type="EMBL" id="UPT23201.1"/>
    </source>
</evidence>
<proteinExistence type="predicted"/>
<dbReference type="RefSeq" id="WP_248591727.1">
    <property type="nucleotide sequence ID" value="NZ_BAABEB010000018.1"/>
</dbReference>
<dbReference type="GO" id="GO:0004527">
    <property type="term" value="F:exonuclease activity"/>
    <property type="evidence" value="ECO:0007669"/>
    <property type="project" value="UniProtKB-KW"/>
</dbReference>
<dbReference type="InterPro" id="IPR012337">
    <property type="entry name" value="RNaseH-like_sf"/>
</dbReference>
<feature type="region of interest" description="Disordered" evidence="4">
    <location>
        <begin position="342"/>
        <end position="362"/>
    </location>
</feature>
<protein>
    <submittedName>
        <fullName evidence="7">3'-5' exonuclease</fullName>
    </submittedName>
</protein>
<evidence type="ECO:0000256" key="5">
    <source>
        <dbReference type="SAM" id="Phobius"/>
    </source>
</evidence>